<evidence type="ECO:0000313" key="1">
    <source>
        <dbReference type="EMBL" id="KAG8075917.1"/>
    </source>
</evidence>
<keyword evidence="2" id="KW-1185">Reference proteome</keyword>
<dbReference type="AlphaFoldDB" id="A0A8J5VLA1"/>
<reference evidence="1" key="2">
    <citation type="submission" date="2021-02" db="EMBL/GenBank/DDBJ databases">
        <authorList>
            <person name="Kimball J.A."/>
            <person name="Haas M.W."/>
            <person name="Macchietto M."/>
            <person name="Kono T."/>
            <person name="Duquette J."/>
            <person name="Shao M."/>
        </authorList>
    </citation>
    <scope>NUCLEOTIDE SEQUENCE</scope>
    <source>
        <tissue evidence="1">Fresh leaf tissue</tissue>
    </source>
</reference>
<gene>
    <name evidence="1" type="ORF">GUJ93_ZPchr0006g40678</name>
</gene>
<dbReference type="Proteomes" id="UP000729402">
    <property type="component" value="Unassembled WGS sequence"/>
</dbReference>
<dbReference type="EMBL" id="JAAALK010000283">
    <property type="protein sequence ID" value="KAG8075917.1"/>
    <property type="molecule type" value="Genomic_DNA"/>
</dbReference>
<protein>
    <submittedName>
        <fullName evidence="1">Uncharacterized protein</fullName>
    </submittedName>
</protein>
<sequence length="108" mass="11479">MTPTASTSAGDPRGFRLRRLASAAPRWLHCRPCLWLHNAPASVRMHRLCPPLCPVVGARLPLPQSGLRRSLLRLASTAAGTALATPCHSGYATHCAPSSPPTSLHPLC</sequence>
<organism evidence="1 2">
    <name type="scientific">Zizania palustris</name>
    <name type="common">Northern wild rice</name>
    <dbReference type="NCBI Taxonomy" id="103762"/>
    <lineage>
        <taxon>Eukaryota</taxon>
        <taxon>Viridiplantae</taxon>
        <taxon>Streptophyta</taxon>
        <taxon>Embryophyta</taxon>
        <taxon>Tracheophyta</taxon>
        <taxon>Spermatophyta</taxon>
        <taxon>Magnoliopsida</taxon>
        <taxon>Liliopsida</taxon>
        <taxon>Poales</taxon>
        <taxon>Poaceae</taxon>
        <taxon>BOP clade</taxon>
        <taxon>Oryzoideae</taxon>
        <taxon>Oryzeae</taxon>
        <taxon>Zizaniinae</taxon>
        <taxon>Zizania</taxon>
    </lineage>
</organism>
<proteinExistence type="predicted"/>
<accession>A0A8J5VLA1</accession>
<reference evidence="1" key="1">
    <citation type="journal article" date="2021" name="bioRxiv">
        <title>Whole Genome Assembly and Annotation of Northern Wild Rice, Zizania palustris L., Supports a Whole Genome Duplication in the Zizania Genus.</title>
        <authorList>
            <person name="Haas M."/>
            <person name="Kono T."/>
            <person name="Macchietto M."/>
            <person name="Millas R."/>
            <person name="McGilp L."/>
            <person name="Shao M."/>
            <person name="Duquette J."/>
            <person name="Hirsch C.N."/>
            <person name="Kimball J."/>
        </authorList>
    </citation>
    <scope>NUCLEOTIDE SEQUENCE</scope>
    <source>
        <tissue evidence="1">Fresh leaf tissue</tissue>
    </source>
</reference>
<name>A0A8J5VLA1_ZIZPA</name>
<evidence type="ECO:0000313" key="2">
    <source>
        <dbReference type="Proteomes" id="UP000729402"/>
    </source>
</evidence>
<comment type="caution">
    <text evidence="1">The sequence shown here is derived from an EMBL/GenBank/DDBJ whole genome shotgun (WGS) entry which is preliminary data.</text>
</comment>